<proteinExistence type="inferred from homology"/>
<feature type="compositionally biased region" description="Pro residues" evidence="6">
    <location>
        <begin position="115"/>
        <end position="159"/>
    </location>
</feature>
<evidence type="ECO:0000256" key="4">
    <source>
        <dbReference type="PROSITE-ProRule" id="PRU00285"/>
    </source>
</evidence>
<keyword evidence="7" id="KW-1133">Transmembrane helix</keyword>
<evidence type="ECO:0000313" key="9">
    <source>
        <dbReference type="EMBL" id="MBA4640598.1"/>
    </source>
</evidence>
<reference evidence="9" key="2">
    <citation type="submission" date="2020-07" db="EMBL/GenBank/DDBJ databases">
        <authorList>
            <person name="Vera ALvarez R."/>
            <person name="Arias-Moreno D.M."/>
            <person name="Jimenez-Jacinto V."/>
            <person name="Jimenez-Bremont J.F."/>
            <person name="Swaminathan K."/>
            <person name="Moose S.P."/>
            <person name="Guerrero-Gonzalez M.L."/>
            <person name="Marino-Ramirez L."/>
            <person name="Landsman D."/>
            <person name="Rodriguez-Kessler M."/>
            <person name="Delgado-Sanchez P."/>
        </authorList>
    </citation>
    <scope>NUCLEOTIDE SEQUENCE</scope>
    <source>
        <tissue evidence="9">Cladode</tissue>
    </source>
</reference>
<dbReference type="GO" id="GO:0006952">
    <property type="term" value="P:defense response"/>
    <property type="evidence" value="ECO:0007669"/>
    <property type="project" value="UniProtKB-KW"/>
</dbReference>
<name>A0A7C8ZDH2_OPUST</name>
<keyword evidence="3" id="KW-0611">Plant defense</keyword>
<keyword evidence="2" id="KW-1003">Cell membrane</keyword>
<dbReference type="GO" id="GO:0005886">
    <property type="term" value="C:plasma membrane"/>
    <property type="evidence" value="ECO:0007669"/>
    <property type="project" value="UniProtKB-SubCell"/>
</dbReference>
<dbReference type="EMBL" id="GISG01119789">
    <property type="protein sequence ID" value="MBA4640598.1"/>
    <property type="molecule type" value="Transcribed_RNA"/>
</dbReference>
<dbReference type="SUPFAM" id="SSF49764">
    <property type="entry name" value="HSP20-like chaperones"/>
    <property type="match status" value="1"/>
</dbReference>
<evidence type="ECO:0000256" key="1">
    <source>
        <dbReference type="ARBA" id="ARBA00004162"/>
    </source>
</evidence>
<organism evidence="9">
    <name type="scientific">Opuntia streptacantha</name>
    <name type="common">Prickly pear cactus</name>
    <name type="synonym">Opuntia cardona</name>
    <dbReference type="NCBI Taxonomy" id="393608"/>
    <lineage>
        <taxon>Eukaryota</taxon>
        <taxon>Viridiplantae</taxon>
        <taxon>Streptophyta</taxon>
        <taxon>Embryophyta</taxon>
        <taxon>Tracheophyta</taxon>
        <taxon>Spermatophyta</taxon>
        <taxon>Magnoliopsida</taxon>
        <taxon>eudicotyledons</taxon>
        <taxon>Gunneridae</taxon>
        <taxon>Pentapetalae</taxon>
        <taxon>Caryophyllales</taxon>
        <taxon>Cactineae</taxon>
        <taxon>Cactaceae</taxon>
        <taxon>Opuntioideae</taxon>
        <taxon>Opuntia</taxon>
    </lineage>
</organism>
<dbReference type="PANTHER" id="PTHR43670:SF73">
    <property type="entry name" value="INACTIVE PROTEIN RESTRICTED TEV MOVEMENT 2-LIKE"/>
    <property type="match status" value="1"/>
</dbReference>
<protein>
    <recommendedName>
        <fullName evidence="8">SHSP domain-containing protein</fullName>
    </recommendedName>
</protein>
<keyword evidence="7" id="KW-0812">Transmembrane</keyword>
<dbReference type="CDD" id="cd06464">
    <property type="entry name" value="ACD_sHsps-like"/>
    <property type="match status" value="1"/>
</dbReference>
<evidence type="ECO:0000256" key="7">
    <source>
        <dbReference type="SAM" id="Phobius"/>
    </source>
</evidence>
<reference evidence="9" key="1">
    <citation type="journal article" date="2013" name="J. Plant Res.">
        <title>Effect of fungi and light on seed germination of three Opuntia species from semiarid lands of central Mexico.</title>
        <authorList>
            <person name="Delgado-Sanchez P."/>
            <person name="Jimenez-Bremont J.F."/>
            <person name="Guerrero-Gonzalez Mde L."/>
            <person name="Flores J."/>
        </authorList>
    </citation>
    <scope>NUCLEOTIDE SEQUENCE</scope>
    <source>
        <tissue evidence="9">Cladode</tissue>
    </source>
</reference>
<evidence type="ECO:0000256" key="6">
    <source>
        <dbReference type="SAM" id="MobiDB-lite"/>
    </source>
</evidence>
<keyword evidence="7" id="KW-0472">Membrane</keyword>
<feature type="compositionally biased region" description="Basic and acidic residues" evidence="6">
    <location>
        <begin position="177"/>
        <end position="193"/>
    </location>
</feature>
<comment type="similarity">
    <text evidence="4 5">Belongs to the small heat shock protein (HSP20) family.</text>
</comment>
<feature type="transmembrane region" description="Helical" evidence="7">
    <location>
        <begin position="224"/>
        <end position="242"/>
    </location>
</feature>
<feature type="domain" description="SHSP" evidence="8">
    <location>
        <begin position="8"/>
        <end position="112"/>
    </location>
</feature>
<evidence type="ECO:0000256" key="2">
    <source>
        <dbReference type="ARBA" id="ARBA00022475"/>
    </source>
</evidence>
<dbReference type="GO" id="GO:0034605">
    <property type="term" value="P:cellular response to heat"/>
    <property type="evidence" value="ECO:0007669"/>
    <property type="project" value="TreeGrafter"/>
</dbReference>
<dbReference type="InterPro" id="IPR008978">
    <property type="entry name" value="HSP20-like_chaperone"/>
</dbReference>
<evidence type="ECO:0000259" key="8">
    <source>
        <dbReference type="PROSITE" id="PS01031"/>
    </source>
</evidence>
<evidence type="ECO:0000256" key="5">
    <source>
        <dbReference type="RuleBase" id="RU003616"/>
    </source>
</evidence>
<accession>A0A7C8ZDH2</accession>
<dbReference type="PROSITE" id="PS01031">
    <property type="entry name" value="SHSP"/>
    <property type="match status" value="1"/>
</dbReference>
<sequence length="262" mass="29447">MAMGGLNRVYEDFSPSSDLVSEQGVDIFRVYLTGFKKDQVKIQLTTSRLLKISGERPIGGNKWRRFHKEFRVPAECDPREITAKLEGGVLYIRLPKKISPAVAHDPLQDKAKPTTEPPKPQPPQPQAQPQLPPQPEAQPQAPLPEPQREPQPQPQPPSYIPKKDAVPKAEEEAVGARGEREEAPHKDAEKKEGGGLIKASKQVVAGGSRVFMNLRKPENMMKRVVLPAFVLLILGLYIFYMFKSLTMIEDQQESLLEFDREL</sequence>
<feature type="compositionally biased region" description="Basic and acidic residues" evidence="6">
    <location>
        <begin position="161"/>
        <end position="171"/>
    </location>
</feature>
<feature type="region of interest" description="Disordered" evidence="6">
    <location>
        <begin position="101"/>
        <end position="195"/>
    </location>
</feature>
<comment type="subcellular location">
    <subcellularLocation>
        <location evidence="1">Cell membrane</location>
        <topology evidence="1">Single-pass membrane protein</topology>
    </subcellularLocation>
</comment>
<evidence type="ECO:0000256" key="3">
    <source>
        <dbReference type="ARBA" id="ARBA00022821"/>
    </source>
</evidence>
<dbReference type="PANTHER" id="PTHR43670">
    <property type="entry name" value="HEAT SHOCK PROTEIN 26"/>
    <property type="match status" value="1"/>
</dbReference>
<dbReference type="InterPro" id="IPR002068">
    <property type="entry name" value="A-crystallin/Hsp20_dom"/>
</dbReference>
<dbReference type="AlphaFoldDB" id="A0A7C8ZDH2"/>
<dbReference type="Gene3D" id="2.60.40.790">
    <property type="match status" value="1"/>
</dbReference>
<dbReference type="Pfam" id="PF00011">
    <property type="entry name" value="HSP20"/>
    <property type="match status" value="1"/>
</dbReference>